<evidence type="ECO:0000256" key="2">
    <source>
        <dbReference type="SAM" id="Phobius"/>
    </source>
</evidence>
<dbReference type="Proteomes" id="UP000641803">
    <property type="component" value="Unassembled WGS sequence"/>
</dbReference>
<evidence type="ECO:0000256" key="1">
    <source>
        <dbReference type="SAM" id="MobiDB-lite"/>
    </source>
</evidence>
<feature type="transmembrane region" description="Helical" evidence="2">
    <location>
        <begin position="304"/>
        <end position="321"/>
    </location>
</feature>
<gene>
    <name evidence="3" type="ORF">H9652_12500</name>
</gene>
<protein>
    <submittedName>
        <fullName evidence="3">Uncharacterized protein</fullName>
    </submittedName>
</protein>
<name>A0ABR8RU07_9CELL</name>
<dbReference type="RefSeq" id="WP_191796548.1">
    <property type="nucleotide sequence ID" value="NZ_JACSQQ010000020.1"/>
</dbReference>
<dbReference type="EMBL" id="JACSQQ010000020">
    <property type="protein sequence ID" value="MBD7951224.1"/>
    <property type="molecule type" value="Genomic_DNA"/>
</dbReference>
<evidence type="ECO:0000313" key="4">
    <source>
        <dbReference type="Proteomes" id="UP000641803"/>
    </source>
</evidence>
<sequence length="344" mass="37598">MTTDGSSERAGSSDDERYEEVEETSAAEGEPETSREVAHFRPPRTMRDVTGTPLMNFARIDTGDMLGIGKVVNDIQRSMIPDMQTWQKELLPSITAIQRDLVPEMAQWHRSVLPSMQGMIDTLLPSLVTVNSAVQVSGITGFLDIFRERHREMMRDLFPGYRAASIVGALATQGSRTADAASARVIQQLVADPIADTSALEEMTPALRLAADVASRLTSTDEELDEEQFEEVANQVAREVDEDYDPDLPPTPDEMAASKALVQLLIALRPDLSDDPQFRRRVAWVSGGGGVVVSTAMIMSYPPAFALISTLLVIVSIVKGFQNGADRLVAPGAYKKPQNPHSED</sequence>
<comment type="caution">
    <text evidence="3">The sequence shown here is derived from an EMBL/GenBank/DDBJ whole genome shotgun (WGS) entry which is preliminary data.</text>
</comment>
<keyword evidence="2" id="KW-0812">Transmembrane</keyword>
<keyword evidence="2" id="KW-0472">Membrane</keyword>
<evidence type="ECO:0000313" key="3">
    <source>
        <dbReference type="EMBL" id="MBD7951224.1"/>
    </source>
</evidence>
<feature type="region of interest" description="Disordered" evidence="1">
    <location>
        <begin position="1"/>
        <end position="48"/>
    </location>
</feature>
<reference evidence="3 4" key="1">
    <citation type="submission" date="2020-08" db="EMBL/GenBank/DDBJ databases">
        <title>A Genomic Blueprint of the Chicken Gut Microbiome.</title>
        <authorList>
            <person name="Gilroy R."/>
            <person name="Ravi A."/>
            <person name="Getino M."/>
            <person name="Pursley I."/>
            <person name="Horton D.L."/>
            <person name="Alikhan N.-F."/>
            <person name="Baker D."/>
            <person name="Gharbi K."/>
            <person name="Hall N."/>
            <person name="Watson M."/>
            <person name="Adriaenssens E.M."/>
            <person name="Foster-Nyarko E."/>
            <person name="Jarju S."/>
            <person name="Secka A."/>
            <person name="Antonio M."/>
            <person name="Oren A."/>
            <person name="Chaudhuri R."/>
            <person name="La Ragione R.M."/>
            <person name="Hildebrand F."/>
            <person name="Pallen M.J."/>
        </authorList>
    </citation>
    <scope>NUCLEOTIDE SEQUENCE [LARGE SCALE GENOMIC DNA]</scope>
    <source>
        <strain evidence="3 4">Sa4CUA1</strain>
    </source>
</reference>
<organism evidence="3 4">
    <name type="scientific">Oerskovia rustica</name>
    <dbReference type="NCBI Taxonomy" id="2762237"/>
    <lineage>
        <taxon>Bacteria</taxon>
        <taxon>Bacillati</taxon>
        <taxon>Actinomycetota</taxon>
        <taxon>Actinomycetes</taxon>
        <taxon>Micrococcales</taxon>
        <taxon>Cellulomonadaceae</taxon>
        <taxon>Oerskovia</taxon>
    </lineage>
</organism>
<proteinExistence type="predicted"/>
<accession>A0ABR8RU07</accession>
<keyword evidence="4" id="KW-1185">Reference proteome</keyword>
<feature type="compositionally biased region" description="Acidic residues" evidence="1">
    <location>
        <begin position="16"/>
        <end position="31"/>
    </location>
</feature>
<keyword evidence="2" id="KW-1133">Transmembrane helix</keyword>